<gene>
    <name evidence="2" type="ORF">B5V51_8992</name>
</gene>
<evidence type="ECO:0000313" key="2">
    <source>
        <dbReference type="EMBL" id="PCG65572.1"/>
    </source>
</evidence>
<sequence>MVTAHSFSVRGNECTRSYLIIFFCVLNLKNNGVQSTFKMPKRSYEERIDYYMKKMEKLRDKYCRKRRREDSCSYSDDDNPQDETAAAWNVSQPPTETEPYPSIGPEGTVEISDPEGPRLEILPEAVSTQLDHPRGSS</sequence>
<dbReference type="EMBL" id="NWSH01004010">
    <property type="protein sequence ID" value="PCG65572.1"/>
    <property type="molecule type" value="Genomic_DNA"/>
</dbReference>
<name>A0A2A4J2E8_HELVI</name>
<comment type="caution">
    <text evidence="2">The sequence shown here is derived from an EMBL/GenBank/DDBJ whole genome shotgun (WGS) entry which is preliminary data.</text>
</comment>
<accession>A0A2A4J2E8</accession>
<evidence type="ECO:0000256" key="1">
    <source>
        <dbReference type="SAM" id="MobiDB-lite"/>
    </source>
</evidence>
<organism evidence="2">
    <name type="scientific">Heliothis virescens</name>
    <name type="common">Tobacco budworm moth</name>
    <dbReference type="NCBI Taxonomy" id="7102"/>
    <lineage>
        <taxon>Eukaryota</taxon>
        <taxon>Metazoa</taxon>
        <taxon>Ecdysozoa</taxon>
        <taxon>Arthropoda</taxon>
        <taxon>Hexapoda</taxon>
        <taxon>Insecta</taxon>
        <taxon>Pterygota</taxon>
        <taxon>Neoptera</taxon>
        <taxon>Endopterygota</taxon>
        <taxon>Lepidoptera</taxon>
        <taxon>Glossata</taxon>
        <taxon>Ditrysia</taxon>
        <taxon>Noctuoidea</taxon>
        <taxon>Noctuidae</taxon>
        <taxon>Heliothinae</taxon>
        <taxon>Heliothis</taxon>
    </lineage>
</organism>
<dbReference type="AlphaFoldDB" id="A0A2A4J2E8"/>
<feature type="region of interest" description="Disordered" evidence="1">
    <location>
        <begin position="64"/>
        <end position="137"/>
    </location>
</feature>
<reference evidence="2" key="1">
    <citation type="submission" date="2017-09" db="EMBL/GenBank/DDBJ databases">
        <title>Contemporary evolution of a Lepidopteran species, Heliothis virescens, in response to modern agricultural practices.</title>
        <authorList>
            <person name="Fritz M.L."/>
            <person name="Deyonke A.M."/>
            <person name="Papanicolaou A."/>
            <person name="Micinski S."/>
            <person name="Westbrook J."/>
            <person name="Gould F."/>
        </authorList>
    </citation>
    <scope>NUCLEOTIDE SEQUENCE [LARGE SCALE GENOMIC DNA]</scope>
    <source>
        <strain evidence="2">HvINT-</strain>
        <tissue evidence="2">Whole body</tissue>
    </source>
</reference>
<proteinExistence type="predicted"/>
<protein>
    <submittedName>
        <fullName evidence="2">Uncharacterized protein</fullName>
    </submittedName>
</protein>